<gene>
    <name evidence="1" type="ORF">BDN70DRAFT_16231</name>
</gene>
<keyword evidence="2" id="KW-1185">Reference proteome</keyword>
<name>A0A9P5ZFH2_9AGAR</name>
<accession>A0A9P5ZFH2</accession>
<sequence>MTWLGAVLHFDESVHRLEEINDGMQFERLNEAEEAAARSRIIEDQERARAARAWDNRLMQYVKDKHGIADLTPDKDSNVQHSIFNVQTVGIYFSWRTFWVSPSLFSPSMSLPLSPYSPLSPWFIARRMWHMSLS</sequence>
<evidence type="ECO:0000313" key="2">
    <source>
        <dbReference type="Proteomes" id="UP000807469"/>
    </source>
</evidence>
<reference evidence="1" key="1">
    <citation type="submission" date="2020-11" db="EMBL/GenBank/DDBJ databases">
        <authorList>
            <consortium name="DOE Joint Genome Institute"/>
            <person name="Ahrendt S."/>
            <person name="Riley R."/>
            <person name="Andreopoulos W."/>
            <person name="Labutti K."/>
            <person name="Pangilinan J."/>
            <person name="Ruiz-Duenas F.J."/>
            <person name="Barrasa J.M."/>
            <person name="Sanchez-Garcia M."/>
            <person name="Camarero S."/>
            <person name="Miyauchi S."/>
            <person name="Serrano A."/>
            <person name="Linde D."/>
            <person name="Babiker R."/>
            <person name="Drula E."/>
            <person name="Ayuso-Fernandez I."/>
            <person name="Pacheco R."/>
            <person name="Padilla G."/>
            <person name="Ferreira P."/>
            <person name="Barriuso J."/>
            <person name="Kellner H."/>
            <person name="Castanera R."/>
            <person name="Alfaro M."/>
            <person name="Ramirez L."/>
            <person name="Pisabarro A.G."/>
            <person name="Kuo A."/>
            <person name="Tritt A."/>
            <person name="Lipzen A."/>
            <person name="He G."/>
            <person name="Yan M."/>
            <person name="Ng V."/>
            <person name="Cullen D."/>
            <person name="Martin F."/>
            <person name="Rosso M.-N."/>
            <person name="Henrissat B."/>
            <person name="Hibbett D."/>
            <person name="Martinez A.T."/>
            <person name="Grigoriev I.V."/>
        </authorList>
    </citation>
    <scope>NUCLEOTIDE SEQUENCE</scope>
    <source>
        <strain evidence="1">CIRM-BRFM 674</strain>
    </source>
</reference>
<evidence type="ECO:0000313" key="1">
    <source>
        <dbReference type="EMBL" id="KAF9486482.1"/>
    </source>
</evidence>
<organism evidence="1 2">
    <name type="scientific">Pholiota conissans</name>
    <dbReference type="NCBI Taxonomy" id="109636"/>
    <lineage>
        <taxon>Eukaryota</taxon>
        <taxon>Fungi</taxon>
        <taxon>Dikarya</taxon>
        <taxon>Basidiomycota</taxon>
        <taxon>Agaricomycotina</taxon>
        <taxon>Agaricomycetes</taxon>
        <taxon>Agaricomycetidae</taxon>
        <taxon>Agaricales</taxon>
        <taxon>Agaricineae</taxon>
        <taxon>Strophariaceae</taxon>
        <taxon>Pholiota</taxon>
    </lineage>
</organism>
<dbReference type="AlphaFoldDB" id="A0A9P5ZFH2"/>
<proteinExistence type="predicted"/>
<dbReference type="Proteomes" id="UP000807469">
    <property type="component" value="Unassembled WGS sequence"/>
</dbReference>
<comment type="caution">
    <text evidence="1">The sequence shown here is derived from an EMBL/GenBank/DDBJ whole genome shotgun (WGS) entry which is preliminary data.</text>
</comment>
<protein>
    <submittedName>
        <fullName evidence="1">Uncharacterized protein</fullName>
    </submittedName>
</protein>
<dbReference type="EMBL" id="MU155130">
    <property type="protein sequence ID" value="KAF9486482.1"/>
    <property type="molecule type" value="Genomic_DNA"/>
</dbReference>